<evidence type="ECO:0000256" key="1">
    <source>
        <dbReference type="SAM" id="MobiDB-lite"/>
    </source>
</evidence>
<dbReference type="EMBL" id="SRLO01000432">
    <property type="protein sequence ID" value="TNN56277.1"/>
    <property type="molecule type" value="Genomic_DNA"/>
</dbReference>
<organism evidence="2 3">
    <name type="scientific">Liparis tanakae</name>
    <name type="common">Tanaka's snailfish</name>
    <dbReference type="NCBI Taxonomy" id="230148"/>
    <lineage>
        <taxon>Eukaryota</taxon>
        <taxon>Metazoa</taxon>
        <taxon>Chordata</taxon>
        <taxon>Craniata</taxon>
        <taxon>Vertebrata</taxon>
        <taxon>Euteleostomi</taxon>
        <taxon>Actinopterygii</taxon>
        <taxon>Neopterygii</taxon>
        <taxon>Teleostei</taxon>
        <taxon>Neoteleostei</taxon>
        <taxon>Acanthomorphata</taxon>
        <taxon>Eupercaria</taxon>
        <taxon>Perciformes</taxon>
        <taxon>Cottioidei</taxon>
        <taxon>Cottales</taxon>
        <taxon>Liparidae</taxon>
        <taxon>Liparis</taxon>
    </lineage>
</organism>
<dbReference type="AlphaFoldDB" id="A0A4Z2GRT0"/>
<feature type="region of interest" description="Disordered" evidence="1">
    <location>
        <begin position="102"/>
        <end position="126"/>
    </location>
</feature>
<dbReference type="Proteomes" id="UP000314294">
    <property type="component" value="Unassembled WGS sequence"/>
</dbReference>
<reference evidence="2 3" key="1">
    <citation type="submission" date="2019-03" db="EMBL/GenBank/DDBJ databases">
        <title>First draft genome of Liparis tanakae, snailfish: a comprehensive survey of snailfish specific genes.</title>
        <authorList>
            <person name="Kim W."/>
            <person name="Song I."/>
            <person name="Jeong J.-H."/>
            <person name="Kim D."/>
            <person name="Kim S."/>
            <person name="Ryu S."/>
            <person name="Song J.Y."/>
            <person name="Lee S.K."/>
        </authorList>
    </citation>
    <scope>NUCLEOTIDE SEQUENCE [LARGE SCALE GENOMIC DNA]</scope>
    <source>
        <tissue evidence="2">Muscle</tissue>
    </source>
</reference>
<keyword evidence="3" id="KW-1185">Reference proteome</keyword>
<sequence length="126" mass="13357">MPADVKASTQPLSTSMYSLHCPPHTQSLHEYQERKQAIPSTTIATQGSGLVSASRAQGLSGQLAWLILLLEATGSQTKGQGPPGGRRAGISGSRQWLGLEEGRVLSSRPFTNHTVSPPRGSRLAVQ</sequence>
<evidence type="ECO:0000313" key="2">
    <source>
        <dbReference type="EMBL" id="TNN56277.1"/>
    </source>
</evidence>
<accession>A0A4Z2GRT0</accession>
<gene>
    <name evidence="2" type="ORF">EYF80_033483</name>
</gene>
<proteinExistence type="predicted"/>
<name>A0A4Z2GRT0_9TELE</name>
<comment type="caution">
    <text evidence="2">The sequence shown here is derived from an EMBL/GenBank/DDBJ whole genome shotgun (WGS) entry which is preliminary data.</text>
</comment>
<protein>
    <submittedName>
        <fullName evidence="2">Uncharacterized protein</fullName>
    </submittedName>
</protein>
<evidence type="ECO:0000313" key="3">
    <source>
        <dbReference type="Proteomes" id="UP000314294"/>
    </source>
</evidence>